<feature type="signal peptide" evidence="1">
    <location>
        <begin position="1"/>
        <end position="22"/>
    </location>
</feature>
<evidence type="ECO:0000313" key="2">
    <source>
        <dbReference type="EMBL" id="OAV95241.1"/>
    </source>
</evidence>
<dbReference type="EMBL" id="ADAS02000031">
    <property type="protein sequence ID" value="OAV95241.1"/>
    <property type="molecule type" value="Genomic_DNA"/>
</dbReference>
<gene>
    <name evidence="2" type="ORF">PTTG_12453</name>
</gene>
<accession>A0A180GRR6</accession>
<name>A0A180GRR6_PUCT1</name>
<evidence type="ECO:0000313" key="3">
    <source>
        <dbReference type="EnsemblFungi" id="PTTG_12453-t43_1-p1"/>
    </source>
</evidence>
<dbReference type="AlphaFoldDB" id="A0A180GRR6"/>
<proteinExistence type="predicted"/>
<reference evidence="3 4" key="3">
    <citation type="journal article" date="2017" name="G3 (Bethesda)">
        <title>Comparative analysis highlights variable genome content of wheat rusts and divergence of the mating loci.</title>
        <authorList>
            <person name="Cuomo C.A."/>
            <person name="Bakkeren G."/>
            <person name="Khalil H.B."/>
            <person name="Panwar V."/>
            <person name="Joly D."/>
            <person name="Linning R."/>
            <person name="Sakthikumar S."/>
            <person name="Song X."/>
            <person name="Adiconis X."/>
            <person name="Fan L."/>
            <person name="Goldberg J.M."/>
            <person name="Levin J.Z."/>
            <person name="Young S."/>
            <person name="Zeng Q."/>
            <person name="Anikster Y."/>
            <person name="Bruce M."/>
            <person name="Wang M."/>
            <person name="Yin C."/>
            <person name="McCallum B."/>
            <person name="Szabo L.J."/>
            <person name="Hulbert S."/>
            <person name="Chen X."/>
            <person name="Fellers J.P."/>
        </authorList>
    </citation>
    <scope>NUCLEOTIDE SEQUENCE</scope>
    <source>
        <strain evidence="4">Isolate 1-1 / race 1 (BBBD)</strain>
        <strain evidence="3">isolate 1-1 / race 1 (BBBD)</strain>
    </source>
</reference>
<dbReference type="OrthoDB" id="10587414at2759"/>
<evidence type="ECO:0000256" key="1">
    <source>
        <dbReference type="SAM" id="SignalP"/>
    </source>
</evidence>
<protein>
    <submittedName>
        <fullName evidence="2 3">Uncharacterized protein</fullName>
    </submittedName>
</protein>
<keyword evidence="4" id="KW-1185">Reference proteome</keyword>
<organism evidence="2">
    <name type="scientific">Puccinia triticina (isolate 1-1 / race 1 (BBBD))</name>
    <name type="common">Brown leaf rust fungus</name>
    <dbReference type="NCBI Taxonomy" id="630390"/>
    <lineage>
        <taxon>Eukaryota</taxon>
        <taxon>Fungi</taxon>
        <taxon>Dikarya</taxon>
        <taxon>Basidiomycota</taxon>
        <taxon>Pucciniomycotina</taxon>
        <taxon>Pucciniomycetes</taxon>
        <taxon>Pucciniales</taxon>
        <taxon>Pucciniaceae</taxon>
        <taxon>Puccinia</taxon>
    </lineage>
</organism>
<dbReference type="Proteomes" id="UP000005240">
    <property type="component" value="Unassembled WGS sequence"/>
</dbReference>
<evidence type="ECO:0000313" key="4">
    <source>
        <dbReference type="Proteomes" id="UP000005240"/>
    </source>
</evidence>
<keyword evidence="1" id="KW-0732">Signal</keyword>
<reference evidence="2" key="1">
    <citation type="submission" date="2009-11" db="EMBL/GenBank/DDBJ databases">
        <authorList>
            <consortium name="The Broad Institute Genome Sequencing Platform"/>
            <person name="Ward D."/>
            <person name="Feldgarden M."/>
            <person name="Earl A."/>
            <person name="Young S.K."/>
            <person name="Zeng Q."/>
            <person name="Koehrsen M."/>
            <person name="Alvarado L."/>
            <person name="Berlin A."/>
            <person name="Bochicchio J."/>
            <person name="Borenstein D."/>
            <person name="Chapman S.B."/>
            <person name="Chen Z."/>
            <person name="Engels R."/>
            <person name="Freedman E."/>
            <person name="Gellesch M."/>
            <person name="Goldberg J."/>
            <person name="Griggs A."/>
            <person name="Gujja S."/>
            <person name="Heilman E."/>
            <person name="Heiman D."/>
            <person name="Hepburn T."/>
            <person name="Howarth C."/>
            <person name="Jen D."/>
            <person name="Larson L."/>
            <person name="Lewis B."/>
            <person name="Mehta T."/>
            <person name="Park D."/>
            <person name="Pearson M."/>
            <person name="Roberts A."/>
            <person name="Saif S."/>
            <person name="Shea T."/>
            <person name="Shenoy N."/>
            <person name="Sisk P."/>
            <person name="Stolte C."/>
            <person name="Sykes S."/>
            <person name="Thomson T."/>
            <person name="Walk T."/>
            <person name="White J."/>
            <person name="Yandava C."/>
            <person name="Izard J."/>
            <person name="Baranova O.V."/>
            <person name="Blanton J.M."/>
            <person name="Tanner A.C."/>
            <person name="Dewhirst F.E."/>
            <person name="Haas B."/>
            <person name="Nusbaum C."/>
            <person name="Birren B."/>
        </authorList>
    </citation>
    <scope>NUCLEOTIDE SEQUENCE [LARGE SCALE GENOMIC DNA]</scope>
    <source>
        <strain evidence="2">1-1 BBBD Race 1</strain>
    </source>
</reference>
<dbReference type="VEuPathDB" id="FungiDB:PTTG_12453"/>
<reference evidence="3" key="4">
    <citation type="submission" date="2025-05" db="UniProtKB">
        <authorList>
            <consortium name="EnsemblFungi"/>
        </authorList>
    </citation>
    <scope>IDENTIFICATION</scope>
    <source>
        <strain evidence="3">isolate 1-1 / race 1 (BBBD)</strain>
    </source>
</reference>
<reference evidence="2" key="2">
    <citation type="submission" date="2016-05" db="EMBL/GenBank/DDBJ databases">
        <title>Comparative analysis highlights variable genome content of wheat rusts and divergence of the mating loci.</title>
        <authorList>
            <person name="Cuomo C.A."/>
            <person name="Bakkeren G."/>
            <person name="Szabo L."/>
            <person name="Khalil H."/>
            <person name="Joly D."/>
            <person name="Goldberg J."/>
            <person name="Young S."/>
            <person name="Zeng Q."/>
            <person name="Fellers J."/>
        </authorList>
    </citation>
    <scope>NUCLEOTIDE SEQUENCE [LARGE SCALE GENOMIC DNA]</scope>
    <source>
        <strain evidence="2">1-1 BBBD Race 1</strain>
    </source>
</reference>
<dbReference type="EnsemblFungi" id="PTTG_12453-t43_1">
    <property type="protein sequence ID" value="PTTG_12453-t43_1-p1"/>
    <property type="gene ID" value="PTTG_12453"/>
</dbReference>
<feature type="chain" id="PRO_5008110202" evidence="1">
    <location>
        <begin position="23"/>
        <end position="603"/>
    </location>
</feature>
<sequence length="603" mass="71243">MLYSKQIGFIFAILLQGWICQSMLYDKPLRKVKAEIDGEASSMGGIQDGLSETDPRKSGCDSGMVSVELLDKDHLGVNVKQSTKENPIACITSHHSELSEPKLDAEASSMGEIQHELSVLYPRKMDCDSEMSSVEILENSHLGVNVEHLPKEIPVYWIEGTHSNLSESDSKQRDWDLMINSVNQLEKDYQVCNVEAFQPKYPRVIMETITELRSLHEQMGQLFGPEWEVRLSRNQLQDYRNSVWRILKILRRVLNYPKPIHHLRVAGNNCILETFNFIRRYNLAEDHVLINLQRAFSSKKGLMWLIRAIDGVFRTNTELWNEFHSHPTGEEQMRYDLHMKHIYNTYKSLEKKQQDFLLFNLAINRYGIEESDECRHDGPITKPLSKPLIEHIHFMRKVRKFIKEELENESPRKATRKEFFLEVKDELMEMRKFYFDPHLPPGYNQEEFTDVFRYRAAALRFIHERIGSDYMNEPEFQVYNEDTADFEPRFQLPFILQKHTEMKNIMLYYSHYASKFMTRGKSHEVPKNVRKTIGMVLWKKIIENLDAYEILKIEQGERLEEYSKNIMYRHIMEDLDKFSEDLPRLKQESESLFLDPEEKSSFE</sequence>